<evidence type="ECO:0000313" key="5">
    <source>
        <dbReference type="EMBL" id="KZF23918.1"/>
    </source>
</evidence>
<evidence type="ECO:0000256" key="1">
    <source>
        <dbReference type="ARBA" id="ARBA00012346"/>
    </source>
</evidence>
<feature type="active site" description="Proton acceptor" evidence="3">
    <location>
        <position position="92"/>
    </location>
</feature>
<accession>A0A165HTM7</accession>
<evidence type="ECO:0000256" key="4">
    <source>
        <dbReference type="PIRSR" id="PIRSR617939-2"/>
    </source>
</evidence>
<dbReference type="OMA" id="CLLWTMW"/>
<dbReference type="PANTHER" id="PTHR12935">
    <property type="entry name" value="GAMMA-GLUTAMYLCYCLOTRANSFERASE"/>
    <property type="match status" value="1"/>
</dbReference>
<dbReference type="EC" id="4.3.2.9" evidence="1"/>
<name>A0A165HTM7_XYLHT</name>
<feature type="binding site" evidence="4">
    <location>
        <position position="137"/>
    </location>
    <ligand>
        <name>substrate</name>
    </ligand>
</feature>
<dbReference type="GeneID" id="28899976"/>
<dbReference type="RefSeq" id="XP_018189473.1">
    <property type="nucleotide sequence ID" value="XM_018334839.1"/>
</dbReference>
<feature type="binding site" evidence="4">
    <location>
        <begin position="11"/>
        <end position="16"/>
    </location>
    <ligand>
        <name>substrate</name>
    </ligand>
</feature>
<keyword evidence="6" id="KW-1185">Reference proteome</keyword>
<dbReference type="Proteomes" id="UP000076632">
    <property type="component" value="Unassembled WGS sequence"/>
</dbReference>
<dbReference type="STRING" id="1328760.A0A165HTM7"/>
<dbReference type="InterPro" id="IPR017939">
    <property type="entry name" value="G-Glutamylcylcotransferase"/>
</dbReference>
<dbReference type="PANTHER" id="PTHR12935:SF0">
    <property type="entry name" value="GAMMA-GLUTAMYLCYCLOTRANSFERASE"/>
    <property type="match status" value="1"/>
</dbReference>
<evidence type="ECO:0000313" key="6">
    <source>
        <dbReference type="Proteomes" id="UP000076632"/>
    </source>
</evidence>
<sequence length="237" mass="27299">MKPNETDASWYFAYGSNMVSDVFVTRRKISPVRSEVACIKSHTLCFNIMGIPYSDPAMAGIRAIEDEKEDKAVYGVAYLLSQEDLHRVVLTEGGGIAYDTAVLDGSLERDGSPIRVTTLIGRHAIELSYERLPSERYLGLLVRGARDHSLPEPYQNRLAAHATFHPLQTRRYQIGKWLFSSFWQRVAYWIERGVHRFKGPDGCVPKWFLIIFDCLLWTMWIYHDYVHCHLWGRGDGR</sequence>
<dbReference type="Gene3D" id="3.10.490.10">
    <property type="entry name" value="Gamma-glutamyl cyclotransferase-like"/>
    <property type="match status" value="1"/>
</dbReference>
<organism evidence="5 6">
    <name type="scientific">Xylona heveae (strain CBS 132557 / TC161)</name>
    <dbReference type="NCBI Taxonomy" id="1328760"/>
    <lineage>
        <taxon>Eukaryota</taxon>
        <taxon>Fungi</taxon>
        <taxon>Dikarya</taxon>
        <taxon>Ascomycota</taxon>
        <taxon>Pezizomycotina</taxon>
        <taxon>Xylonomycetes</taxon>
        <taxon>Xylonales</taxon>
        <taxon>Xylonaceae</taxon>
        <taxon>Xylona</taxon>
    </lineage>
</organism>
<protein>
    <recommendedName>
        <fullName evidence="1">gamma-glutamylcyclotransferase</fullName>
        <ecNumber evidence="1">4.3.2.9</ecNumber>
    </recommendedName>
</protein>
<dbReference type="GO" id="GO:0003839">
    <property type="term" value="F:gamma-glutamylcyclotransferase activity"/>
    <property type="evidence" value="ECO:0007669"/>
    <property type="project" value="UniProtKB-EC"/>
</dbReference>
<dbReference type="CDD" id="cd06661">
    <property type="entry name" value="GGCT_like"/>
    <property type="match status" value="1"/>
</dbReference>
<reference evidence="5 6" key="1">
    <citation type="journal article" date="2016" name="Fungal Biol.">
        <title>The genome of Xylona heveae provides a window into fungal endophytism.</title>
        <authorList>
            <person name="Gazis R."/>
            <person name="Kuo A."/>
            <person name="Riley R."/>
            <person name="LaButti K."/>
            <person name="Lipzen A."/>
            <person name="Lin J."/>
            <person name="Amirebrahimi M."/>
            <person name="Hesse C.N."/>
            <person name="Spatafora J.W."/>
            <person name="Henrissat B."/>
            <person name="Hainaut M."/>
            <person name="Grigoriev I.V."/>
            <person name="Hibbett D.S."/>
        </authorList>
    </citation>
    <scope>NUCLEOTIDE SEQUENCE [LARGE SCALE GENOMIC DNA]</scope>
    <source>
        <strain evidence="5 6">TC161</strain>
    </source>
</reference>
<dbReference type="OrthoDB" id="2017317at2759"/>
<keyword evidence="2" id="KW-0456">Lyase</keyword>
<dbReference type="InterPro" id="IPR013024">
    <property type="entry name" value="GGCT-like"/>
</dbReference>
<proteinExistence type="predicted"/>
<dbReference type="EMBL" id="KV407456">
    <property type="protein sequence ID" value="KZF23918.1"/>
    <property type="molecule type" value="Genomic_DNA"/>
</dbReference>
<gene>
    <name evidence="5" type="ORF">L228DRAFT_266292</name>
</gene>
<dbReference type="InParanoid" id="A0A165HTM7"/>
<evidence type="ECO:0000256" key="3">
    <source>
        <dbReference type="PIRSR" id="PIRSR617939-1"/>
    </source>
</evidence>
<evidence type="ECO:0000256" key="2">
    <source>
        <dbReference type="ARBA" id="ARBA00023239"/>
    </source>
</evidence>
<dbReference type="AlphaFoldDB" id="A0A165HTM7"/>